<feature type="compositionally biased region" description="Polar residues" evidence="13">
    <location>
        <begin position="579"/>
        <end position="588"/>
    </location>
</feature>
<dbReference type="NCBIfam" id="NF011510">
    <property type="entry name" value="PRK14948.1"/>
    <property type="match status" value="1"/>
</dbReference>
<dbReference type="FunFam" id="3.40.50.300:FF:000014">
    <property type="entry name" value="DNA polymerase III subunit gamma/tau"/>
    <property type="match status" value="1"/>
</dbReference>
<feature type="region of interest" description="Disordered" evidence="13">
    <location>
        <begin position="400"/>
        <end position="443"/>
    </location>
</feature>
<feature type="domain" description="AAA+ ATPase" evidence="14">
    <location>
        <begin position="37"/>
        <end position="181"/>
    </location>
</feature>
<dbReference type="AlphaFoldDB" id="A0A9Q5QZQ0"/>
<dbReference type="InterPro" id="IPR045085">
    <property type="entry name" value="HLD_clamp_pol_III_gamma_tau"/>
</dbReference>
<evidence type="ECO:0000256" key="1">
    <source>
        <dbReference type="ARBA" id="ARBA00006360"/>
    </source>
</evidence>
<evidence type="ECO:0000256" key="6">
    <source>
        <dbReference type="ARBA" id="ARBA00022741"/>
    </source>
</evidence>
<dbReference type="GO" id="GO:0005524">
    <property type="term" value="F:ATP binding"/>
    <property type="evidence" value="ECO:0007669"/>
    <property type="project" value="UniProtKB-KW"/>
</dbReference>
<evidence type="ECO:0000256" key="2">
    <source>
        <dbReference type="ARBA" id="ARBA00022679"/>
    </source>
</evidence>
<keyword evidence="9 12" id="KW-0239">DNA-directed DNA polymerase</keyword>
<dbReference type="CDD" id="cd00009">
    <property type="entry name" value="AAA"/>
    <property type="match status" value="1"/>
</dbReference>
<dbReference type="PANTHER" id="PTHR11669">
    <property type="entry name" value="REPLICATION FACTOR C / DNA POLYMERASE III GAMMA-TAU SUBUNIT"/>
    <property type="match status" value="1"/>
</dbReference>
<dbReference type="GO" id="GO:0006261">
    <property type="term" value="P:DNA-templated DNA replication"/>
    <property type="evidence" value="ECO:0007669"/>
    <property type="project" value="TreeGrafter"/>
</dbReference>
<dbReference type="InterPro" id="IPR027417">
    <property type="entry name" value="P-loop_NTPase"/>
</dbReference>
<dbReference type="SMART" id="SM00382">
    <property type="entry name" value="AAA"/>
    <property type="match status" value="1"/>
</dbReference>
<dbReference type="Pfam" id="PF23007">
    <property type="entry name" value="DnaA_N-like_STI"/>
    <property type="match status" value="1"/>
</dbReference>
<evidence type="ECO:0000259" key="14">
    <source>
        <dbReference type="SMART" id="SM00382"/>
    </source>
</evidence>
<keyword evidence="4 12" id="KW-0235">DNA replication</keyword>
<dbReference type="InterPro" id="IPR022754">
    <property type="entry name" value="DNA_pol_III_gamma-3"/>
</dbReference>
<keyword evidence="10" id="KW-0175">Coiled coil</keyword>
<dbReference type="RefSeq" id="WP_079290326.1">
    <property type="nucleotide sequence ID" value="NZ_MTPU01000001.1"/>
</dbReference>
<dbReference type="NCBIfam" id="TIGR02397">
    <property type="entry name" value="dnaX_nterm"/>
    <property type="match status" value="1"/>
</dbReference>
<organism evidence="15 16">
    <name type="scientific">Cylindrospermopsis raciborskii CENA302</name>
    <dbReference type="NCBI Taxonomy" id="1170768"/>
    <lineage>
        <taxon>Bacteria</taxon>
        <taxon>Bacillati</taxon>
        <taxon>Cyanobacteriota</taxon>
        <taxon>Cyanophyceae</taxon>
        <taxon>Nostocales</taxon>
        <taxon>Aphanizomenonaceae</taxon>
        <taxon>Cylindrospermopsis</taxon>
    </lineage>
</organism>
<dbReference type="EMBL" id="MTPU01000001">
    <property type="protein sequence ID" value="OPH11418.1"/>
    <property type="molecule type" value="Genomic_DNA"/>
</dbReference>
<evidence type="ECO:0000256" key="12">
    <source>
        <dbReference type="RuleBase" id="RU364063"/>
    </source>
</evidence>
<dbReference type="GO" id="GO:0009360">
    <property type="term" value="C:DNA polymerase III complex"/>
    <property type="evidence" value="ECO:0007669"/>
    <property type="project" value="InterPro"/>
</dbReference>
<keyword evidence="5" id="KW-0479">Metal-binding</keyword>
<dbReference type="InterPro" id="IPR050238">
    <property type="entry name" value="DNA_Rep/Repair_Clamp_Loader"/>
</dbReference>
<keyword evidence="3 12" id="KW-0548">Nucleotidyltransferase</keyword>
<feature type="region of interest" description="Disordered" evidence="13">
    <location>
        <begin position="373"/>
        <end position="392"/>
    </location>
</feature>
<evidence type="ECO:0000256" key="9">
    <source>
        <dbReference type="ARBA" id="ARBA00022932"/>
    </source>
</evidence>
<keyword evidence="6 12" id="KW-0547">Nucleotide-binding</keyword>
<dbReference type="InterPro" id="IPR003593">
    <property type="entry name" value="AAA+_ATPase"/>
</dbReference>
<dbReference type="GO" id="GO:0046872">
    <property type="term" value="F:metal ion binding"/>
    <property type="evidence" value="ECO:0007669"/>
    <property type="project" value="UniProtKB-KW"/>
</dbReference>
<comment type="caution">
    <text evidence="15">The sequence shown here is derived from an EMBL/GenBank/DDBJ whole genome shotgun (WGS) entry which is preliminary data.</text>
</comment>
<dbReference type="NCBIfam" id="NF004046">
    <property type="entry name" value="PRK05563.1"/>
    <property type="match status" value="1"/>
</dbReference>
<keyword evidence="7" id="KW-0862">Zinc</keyword>
<dbReference type="FunFam" id="1.10.8.60:FF:000013">
    <property type="entry name" value="DNA polymerase III subunit gamma/tau"/>
    <property type="match status" value="1"/>
</dbReference>
<evidence type="ECO:0000313" key="16">
    <source>
        <dbReference type="Proteomes" id="UP000190056"/>
    </source>
</evidence>
<feature type="compositionally biased region" description="Polar residues" evidence="13">
    <location>
        <begin position="597"/>
        <end position="610"/>
    </location>
</feature>
<accession>A0A9Q5QZQ0</accession>
<comment type="catalytic activity">
    <reaction evidence="11 12">
        <text>DNA(n) + a 2'-deoxyribonucleoside 5'-triphosphate = DNA(n+1) + diphosphate</text>
        <dbReference type="Rhea" id="RHEA:22508"/>
        <dbReference type="Rhea" id="RHEA-COMP:17339"/>
        <dbReference type="Rhea" id="RHEA-COMP:17340"/>
        <dbReference type="ChEBI" id="CHEBI:33019"/>
        <dbReference type="ChEBI" id="CHEBI:61560"/>
        <dbReference type="ChEBI" id="CHEBI:173112"/>
        <dbReference type="EC" id="2.7.7.7"/>
    </reaction>
</comment>
<comment type="function">
    <text evidence="12">DNA polymerase III is a complex, multichain enzyme responsible for most of the replicative synthesis in bacteria. This DNA polymerase also exhibits 3' to 5' exonuclease activity.</text>
</comment>
<evidence type="ECO:0000256" key="8">
    <source>
        <dbReference type="ARBA" id="ARBA00022840"/>
    </source>
</evidence>
<dbReference type="GO" id="GO:0003887">
    <property type="term" value="F:DNA-directed DNA polymerase activity"/>
    <property type="evidence" value="ECO:0007669"/>
    <property type="project" value="UniProtKB-KW"/>
</dbReference>
<evidence type="ECO:0000256" key="13">
    <source>
        <dbReference type="SAM" id="MobiDB-lite"/>
    </source>
</evidence>
<evidence type="ECO:0000256" key="10">
    <source>
        <dbReference type="ARBA" id="ARBA00023054"/>
    </source>
</evidence>
<dbReference type="Pfam" id="PF13177">
    <property type="entry name" value="DNA_pol3_delta2"/>
    <property type="match status" value="1"/>
</dbReference>
<feature type="compositionally biased region" description="Polar residues" evidence="13">
    <location>
        <begin position="400"/>
        <end position="410"/>
    </location>
</feature>
<sequence>MSYEPLHHKYRPKSFAELVGQEAIATTLTNAISLVKIAPAYLFTGPRGTGKTSSARILAKSLNCLQGGHPTPTPCGVCDICQSITKGYSLDVIEIDAASNTGVDNIRELIEKAQFAPVQCRYKVYVIDECHMLSTAAFNALLKTLEETPKHVVFVLATTDPQRVLPTIISRCQRFDFRRIQLEAMVKHLSKIAHNENIPISQDAITLVAQISQGGLRDAESLLDQLALLPGEVSPDQVWDLVGSVSEKDLFTLLQAIAQNDSENVLDNTRKILDRGREPLIILQNLGAFYRDLLIAKTASSRQDLVSCTQETWQQLVNFATELDITFILRGQQQLRTAEAQLKSTTQPRLWLEVTLLGLLPITQNSMVAPSTPSVHLGNIQNQNGTNHNVSPSHVYRQDYQQANPPTHNSQHSHHYPEQATSSSSEALPNGSDKTPHITRQEIPPSSEYDLNQIWYQVLANLQPASRREMLRQMSQLLEFDGNLAKIGIKQAWYEKGKSDLGIIQNAFHQTFQRHIQIQLEKTNSSPATTRRNSIPEDSTRVYQPVPQPIPSPKIETVDTIVDNPVDNPASNPPLVNKLTPNPSTPSHPHNRESDSRVTTNQLPTSNGSVFNQDESQVAKAAKSLAEFFSGQITQLTDDNFDLAGIGASMDSDLEVYNLDDYEY</sequence>
<dbReference type="InterPro" id="IPR005790">
    <property type="entry name" value="DNA_polIII_delta"/>
</dbReference>
<dbReference type="PANTHER" id="PTHR11669:SF0">
    <property type="entry name" value="PROTEIN STICHEL-LIKE 2"/>
    <property type="match status" value="1"/>
</dbReference>
<evidence type="ECO:0000256" key="4">
    <source>
        <dbReference type="ARBA" id="ARBA00022705"/>
    </source>
</evidence>
<dbReference type="SUPFAM" id="SSF48019">
    <property type="entry name" value="post-AAA+ oligomerization domain-like"/>
    <property type="match status" value="1"/>
</dbReference>
<feature type="region of interest" description="Disordered" evidence="13">
    <location>
        <begin position="521"/>
        <end position="610"/>
    </location>
</feature>
<dbReference type="InterPro" id="IPR012763">
    <property type="entry name" value="DNA_pol_III_sug/sutau_N"/>
</dbReference>
<comment type="subunit">
    <text evidence="12">DNA polymerase III contains a core (composed of alpha, epsilon and theta chains) that associates with a tau subunit. This core dimerizes to form the POLIII' complex. PolIII' associates with the gamma complex (composed of gamma, delta, delta', psi and chi chains) and with the beta chain to form the complete DNA polymerase III complex.</text>
</comment>
<evidence type="ECO:0000256" key="3">
    <source>
        <dbReference type="ARBA" id="ARBA00022695"/>
    </source>
</evidence>
<evidence type="ECO:0000256" key="7">
    <source>
        <dbReference type="ARBA" id="ARBA00022833"/>
    </source>
</evidence>
<dbReference type="InterPro" id="IPR054506">
    <property type="entry name" value="DnaA_N-like_STI"/>
</dbReference>
<name>A0A9Q5QZQ0_9CYAN</name>
<proteinExistence type="inferred from homology"/>
<keyword evidence="8 12" id="KW-0067">ATP-binding</keyword>
<dbReference type="NCBIfam" id="TIGR01128">
    <property type="entry name" value="holA"/>
    <property type="match status" value="1"/>
</dbReference>
<reference evidence="15 16" key="1">
    <citation type="submission" date="2017-01" db="EMBL/GenBank/DDBJ databases">
        <authorList>
            <person name="Abreu V.A."/>
            <person name="Popin R.V."/>
            <person name="Rigonato J."/>
            <person name="Andreote A.P."/>
            <person name="Schaker P.C."/>
            <person name="Hoff-Risseti C."/>
            <person name="Alvarenga D.O."/>
            <person name="Varani A.M."/>
            <person name="Fiore M.F."/>
        </authorList>
    </citation>
    <scope>NUCLEOTIDE SEQUENCE [LARGE SCALE GENOMIC DNA]</scope>
    <source>
        <strain evidence="15 16">CENA302</strain>
    </source>
</reference>
<dbReference type="Gene3D" id="3.40.50.300">
    <property type="entry name" value="P-loop containing nucleotide triphosphate hydrolases"/>
    <property type="match status" value="1"/>
</dbReference>
<dbReference type="CDD" id="cd18137">
    <property type="entry name" value="HLD_clamp_pol_III_gamma_tau"/>
    <property type="match status" value="1"/>
</dbReference>
<dbReference type="Gene3D" id="1.20.272.10">
    <property type="match status" value="1"/>
</dbReference>
<evidence type="ECO:0000256" key="11">
    <source>
        <dbReference type="ARBA" id="ARBA00049244"/>
    </source>
</evidence>
<dbReference type="Pfam" id="PF22608">
    <property type="entry name" value="DNAX_ATPase_lid"/>
    <property type="match status" value="1"/>
</dbReference>
<dbReference type="Gene3D" id="1.10.8.60">
    <property type="match status" value="1"/>
</dbReference>
<dbReference type="Proteomes" id="UP000190056">
    <property type="component" value="Unassembled WGS sequence"/>
</dbReference>
<keyword evidence="2 12" id="KW-0808">Transferase</keyword>
<comment type="similarity">
    <text evidence="1 12">Belongs to the DnaX/STICHEL family.</text>
</comment>
<evidence type="ECO:0000313" key="15">
    <source>
        <dbReference type="EMBL" id="OPH11418.1"/>
    </source>
</evidence>
<gene>
    <name evidence="12" type="primary">dnaX</name>
    <name evidence="15" type="ORF">CENA302_00120</name>
</gene>
<dbReference type="InterPro" id="IPR008921">
    <property type="entry name" value="DNA_pol3_clamp-load_cplx_C"/>
</dbReference>
<feature type="compositionally biased region" description="Polar residues" evidence="13">
    <location>
        <begin position="521"/>
        <end position="533"/>
    </location>
</feature>
<protein>
    <recommendedName>
        <fullName evidence="12">DNA polymerase III subunit gamma/tau</fullName>
        <ecNumber evidence="12">2.7.7.7</ecNumber>
    </recommendedName>
</protein>
<dbReference type="EC" id="2.7.7.7" evidence="12"/>
<dbReference type="GO" id="GO:0003677">
    <property type="term" value="F:DNA binding"/>
    <property type="evidence" value="ECO:0007669"/>
    <property type="project" value="InterPro"/>
</dbReference>
<dbReference type="SUPFAM" id="SSF52540">
    <property type="entry name" value="P-loop containing nucleoside triphosphate hydrolases"/>
    <property type="match status" value="1"/>
</dbReference>
<dbReference type="Pfam" id="PF12169">
    <property type="entry name" value="DNA_pol3_gamma3"/>
    <property type="match status" value="1"/>
</dbReference>
<evidence type="ECO:0000256" key="5">
    <source>
        <dbReference type="ARBA" id="ARBA00022723"/>
    </source>
</evidence>